<dbReference type="PANTHER" id="PTHR12496">
    <property type="entry name" value="CGI-41 METHYLTRANSFERASE"/>
    <property type="match status" value="1"/>
</dbReference>
<dbReference type="PANTHER" id="PTHR12496:SF9">
    <property type="entry name" value="METHYLTRANSFERASE-LIKE PROTEIN 25-RELATED"/>
    <property type="match status" value="1"/>
</dbReference>
<dbReference type="Proteomes" id="UP000708208">
    <property type="component" value="Unassembled WGS sequence"/>
</dbReference>
<proteinExistence type="predicted"/>
<evidence type="ECO:0000313" key="2">
    <source>
        <dbReference type="EMBL" id="CAG7717896.1"/>
    </source>
</evidence>
<dbReference type="InterPro" id="IPR025714">
    <property type="entry name" value="Methyltranfer_dom"/>
</dbReference>
<dbReference type="EMBL" id="CAJVCH010049402">
    <property type="protein sequence ID" value="CAG7717896.1"/>
    <property type="molecule type" value="Genomic_DNA"/>
</dbReference>
<dbReference type="InterPro" id="IPR052220">
    <property type="entry name" value="METTL25"/>
</dbReference>
<sequence length="583" mass="66005">MAKLEEVQGALETLRTFLTPAIPFVNSHLNSFFMDSLWDYHLSEKLREDLDALTIPEIQSVVKSLASGKYCESSCTRNSISFDSSTFQEIVSQIGRLLLASKHLSVPVKKFKLSSEKDAAIGSERQQDDPVEGEPEDFKWSSWKFDSFMSSKKMHEVEVMSDFIAKVADLQSIHSVKDIAGIIEVTNQESTMEVLIDVGSGKGYLSSFLVLLYNFNVLALDSSSVNTYGCTKRSTTLQKNWSSFLRRARERQIKQDGEISKRGKHWKSKRGEIKAGDDGGISRAEIKVERGTSESCGMIASVETGSASDMVNDGKWSCEKLKTVTLFVNEDLDLLQLLHDNFPYDEVTRPSFGIIGLHTCGQLGVDSIKLFCNSKHAKFLVNVPCCYHLLNEQFHKNEDFSGRKYIPSFEEDTPGFPLSQCLQAESFYLGRNARMMSAQSLHRMSVEEDELSVPRPLLYRALLQVLIRQKLGHTDLENSVGRLGSKFEDFHQYVRKAWTKLKLENVPVSTEEIEALYQTHGAQRERFHKYFLLRALFAPLIEGCILLDRLAYLLEQGDVHEAFIVELFDPFLSPRCHALVAVR</sequence>
<evidence type="ECO:0000313" key="3">
    <source>
        <dbReference type="Proteomes" id="UP000708208"/>
    </source>
</evidence>
<comment type="caution">
    <text evidence="2">The sequence shown here is derived from an EMBL/GenBank/DDBJ whole genome shotgun (WGS) entry which is preliminary data.</text>
</comment>
<evidence type="ECO:0000259" key="1">
    <source>
        <dbReference type="Pfam" id="PF13679"/>
    </source>
</evidence>
<keyword evidence="3" id="KW-1185">Reference proteome</keyword>
<reference evidence="2" key="1">
    <citation type="submission" date="2021-06" db="EMBL/GenBank/DDBJ databases">
        <authorList>
            <person name="Hodson N. C."/>
            <person name="Mongue J. A."/>
            <person name="Jaron S. K."/>
        </authorList>
    </citation>
    <scope>NUCLEOTIDE SEQUENCE</scope>
</reference>
<dbReference type="Pfam" id="PF13679">
    <property type="entry name" value="Methyltransf_32"/>
    <property type="match status" value="1"/>
</dbReference>
<gene>
    <name evidence="2" type="ORF">AFUS01_LOCUS7329</name>
</gene>
<dbReference type="AlphaFoldDB" id="A0A8J2JE41"/>
<protein>
    <recommendedName>
        <fullName evidence="1">Methyltransferase domain-containing protein</fullName>
    </recommendedName>
</protein>
<name>A0A8J2JE41_9HEXA</name>
<dbReference type="OrthoDB" id="10258156at2759"/>
<organism evidence="2 3">
    <name type="scientific">Allacma fusca</name>
    <dbReference type="NCBI Taxonomy" id="39272"/>
    <lineage>
        <taxon>Eukaryota</taxon>
        <taxon>Metazoa</taxon>
        <taxon>Ecdysozoa</taxon>
        <taxon>Arthropoda</taxon>
        <taxon>Hexapoda</taxon>
        <taxon>Collembola</taxon>
        <taxon>Symphypleona</taxon>
        <taxon>Sminthuridae</taxon>
        <taxon>Allacma</taxon>
    </lineage>
</organism>
<accession>A0A8J2JE41</accession>
<feature type="domain" description="Methyltransferase" evidence="1">
    <location>
        <begin position="152"/>
        <end position="393"/>
    </location>
</feature>